<dbReference type="Proteomes" id="UP001165092">
    <property type="component" value="Unassembled WGS sequence"/>
</dbReference>
<sequence length="80" mass="8748">MVAEPISEAFGGPKRGARRGQGRIRVVSGGLLVVGSEAVFRVDTETLLVRVWRASPISVVRLRLDFSAVGEVHRCLFEDL</sequence>
<reference evidence="1" key="1">
    <citation type="submission" date="2023-02" db="EMBL/GenBank/DDBJ databases">
        <title>Nocardiopsis ansamitocini NBRC 112285.</title>
        <authorList>
            <person name="Ichikawa N."/>
            <person name="Sato H."/>
            <person name="Tonouchi N."/>
        </authorList>
    </citation>
    <scope>NUCLEOTIDE SEQUENCE</scope>
    <source>
        <strain evidence="1">NBRC 112285</strain>
    </source>
</reference>
<comment type="caution">
    <text evidence="1">The sequence shown here is derived from an EMBL/GenBank/DDBJ whole genome shotgun (WGS) entry which is preliminary data.</text>
</comment>
<evidence type="ECO:0000313" key="1">
    <source>
        <dbReference type="EMBL" id="GLU50505.1"/>
    </source>
</evidence>
<proteinExistence type="predicted"/>
<evidence type="ECO:0000313" key="2">
    <source>
        <dbReference type="Proteomes" id="UP001165092"/>
    </source>
</evidence>
<keyword evidence="2" id="KW-1185">Reference proteome</keyword>
<gene>
    <name evidence="1" type="ORF">Nans01_48560</name>
</gene>
<dbReference type="AlphaFoldDB" id="A0A9W6PB98"/>
<name>A0A9W6PB98_9ACTN</name>
<accession>A0A9W6PB98</accession>
<protein>
    <submittedName>
        <fullName evidence="1">Uncharacterized protein</fullName>
    </submittedName>
</protein>
<dbReference type="EMBL" id="BSQG01000017">
    <property type="protein sequence ID" value="GLU50505.1"/>
    <property type="molecule type" value="Genomic_DNA"/>
</dbReference>
<organism evidence="1 2">
    <name type="scientific">Nocardiopsis ansamitocini</name>
    <dbReference type="NCBI Taxonomy" id="1670832"/>
    <lineage>
        <taxon>Bacteria</taxon>
        <taxon>Bacillati</taxon>
        <taxon>Actinomycetota</taxon>
        <taxon>Actinomycetes</taxon>
        <taxon>Streptosporangiales</taxon>
        <taxon>Nocardiopsidaceae</taxon>
        <taxon>Nocardiopsis</taxon>
    </lineage>
</organism>